<organism evidence="1 2">
    <name type="scientific">Eretmocerus hayati</name>
    <dbReference type="NCBI Taxonomy" id="131215"/>
    <lineage>
        <taxon>Eukaryota</taxon>
        <taxon>Metazoa</taxon>
        <taxon>Ecdysozoa</taxon>
        <taxon>Arthropoda</taxon>
        <taxon>Hexapoda</taxon>
        <taxon>Insecta</taxon>
        <taxon>Pterygota</taxon>
        <taxon>Neoptera</taxon>
        <taxon>Endopterygota</taxon>
        <taxon>Hymenoptera</taxon>
        <taxon>Apocrita</taxon>
        <taxon>Proctotrupomorpha</taxon>
        <taxon>Chalcidoidea</taxon>
        <taxon>Aphelinidae</taxon>
        <taxon>Aphelininae</taxon>
        <taxon>Eretmocerus</taxon>
    </lineage>
</organism>
<sequence length="1195" mass="135971">MYIFYSGKARKKSLGSTDDSNIRGYDTTGPSLTNNSAHLASTASSTQDRRKLLKRTRSLAVISEDECRAAVAAASSADIEVAEEDQQKILRSSYDSLSLQHRRQQLIPRAKLIDRNALKDRLSKSQQQLSDWYETPAPHGRICQSHSVCGIYNSLPAPQHKHHQQQQQQHQIHQQRRTLQRPLTSVEKPDRLNTIEWPDSPRRYRSVQDLNTVSGLVDIVEDNCWPLVEENRSIDCIYTQIKRKRKEHRSLDSILFEDDSDELEYFDVLNLLPLSNVRLEIDESDKRSSNSTRGRKIQQSPDKIVKSNPKIISVPAKTHHGSNKRSDSQRSTDRNIKLRQDIIAEVDVENQERLDESEKLTSFPELARGKNNTVKSSHNHNNNSKGELKQTSNQFSTERYLKLEEAFSEGGRQLTFHKQRDGRSDSDAKLHSKTKRQVEETEETKSLWISDNEELEEMSRRPQVLKVIDNDVTKCNTMKNSQSPNDRNMDEEGPDKQDTSEYIPGYETIRISNKPDLINDHIYEVCENLDDRQCEEQKERVSVENARNFFESKSIEKESTLTPDDEGRIGRIVRETSSILGKACSAVKGSLGFEARSESSDLGIGSEIGSEVRRSSIDGSTNTADERKRVTIQSKGSHEDSEDSDEKNSKTGTNLTRSRSCIDSIECQDSDELEFDRVRYKIIKSNMFGKNIINGSKKDVTYEGLMQYLREYSFQDLIMDNNVVIIEPVRAEVDRKPSFNDGKVKSSLKSQTSFRVVDRKFNASKDSDEKNGEDVKNHFKKPRQSSLRKHFFYQPIRVNRELNDDELPDPDTVRNVRKIFEESLKNKLNFKRDCSTRRSVSMKDLRSIADRSFESSSEKATTQSRSRCSSRAKDLTRMFENLKEASSNRSCVSEGKGDAIVRSDSKAKTIAQSFEARSGQSSPSNSNSSKNRTNKYQQQRHTWESGSVSSGVSSDYPDTDNGSAPACTSSEDEDLYCQDDDGVDERYEGHYVSQDVLKKIRECGTSVTYYGGKVVNTCNGPLICPMVCKKSKKKSLDYIKFRLVKSNSCDSRLELTGRTVIGKLKHRHIGDETGNKCVNLAHFTIDETPSIEITPIDQDGAEDQIDGAKLNETGDEKREPPVVIGLEPKKDENKSLKVDFKLGKIDDCNAINRFAPSGLSRWQINENNWKKNSDFGKMEFEEFEVLEDSLNEVNN</sequence>
<reference evidence="1" key="1">
    <citation type="submission" date="2023-04" db="EMBL/GenBank/DDBJ databases">
        <title>A chromosome-level genome assembly of the parasitoid wasp Eretmocerus hayati.</title>
        <authorList>
            <person name="Zhong Y."/>
            <person name="Liu S."/>
            <person name="Liu Y."/>
        </authorList>
    </citation>
    <scope>NUCLEOTIDE SEQUENCE</scope>
    <source>
        <strain evidence="1">ZJU_SS_LIU_2023</strain>
    </source>
</reference>
<evidence type="ECO:0000313" key="2">
    <source>
        <dbReference type="Proteomes" id="UP001239111"/>
    </source>
</evidence>
<evidence type="ECO:0000313" key="1">
    <source>
        <dbReference type="EMBL" id="KAJ8669091.1"/>
    </source>
</evidence>
<accession>A0ACC2NDW6</accession>
<keyword evidence="2" id="KW-1185">Reference proteome</keyword>
<name>A0ACC2NDW6_9HYME</name>
<proteinExistence type="predicted"/>
<protein>
    <submittedName>
        <fullName evidence="1">Uncharacterized protein</fullName>
    </submittedName>
</protein>
<dbReference type="Proteomes" id="UP001239111">
    <property type="component" value="Chromosome 3"/>
</dbReference>
<comment type="caution">
    <text evidence="1">The sequence shown here is derived from an EMBL/GenBank/DDBJ whole genome shotgun (WGS) entry which is preliminary data.</text>
</comment>
<gene>
    <name evidence="1" type="ORF">QAD02_000350</name>
</gene>
<dbReference type="EMBL" id="CM056743">
    <property type="protein sequence ID" value="KAJ8669091.1"/>
    <property type="molecule type" value="Genomic_DNA"/>
</dbReference>